<dbReference type="AlphaFoldDB" id="A0A9P0HIK4"/>
<feature type="region of interest" description="Disordered" evidence="2">
    <location>
        <begin position="313"/>
        <end position="332"/>
    </location>
</feature>
<dbReference type="Proteomes" id="UP001152798">
    <property type="component" value="Chromosome 5"/>
</dbReference>
<reference evidence="3" key="1">
    <citation type="submission" date="2022-01" db="EMBL/GenBank/DDBJ databases">
        <authorList>
            <person name="King R."/>
        </authorList>
    </citation>
    <scope>NUCLEOTIDE SEQUENCE</scope>
</reference>
<name>A0A9P0HIK4_NEZVI</name>
<protein>
    <submittedName>
        <fullName evidence="3">Uncharacterized protein</fullName>
    </submittedName>
</protein>
<gene>
    <name evidence="3" type="ORF">NEZAVI_LOCUS11848</name>
</gene>
<dbReference type="OrthoDB" id="6595598at2759"/>
<keyword evidence="4" id="KW-1185">Reference proteome</keyword>
<evidence type="ECO:0000313" key="4">
    <source>
        <dbReference type="Proteomes" id="UP001152798"/>
    </source>
</evidence>
<feature type="compositionally biased region" description="Low complexity" evidence="2">
    <location>
        <begin position="316"/>
        <end position="326"/>
    </location>
</feature>
<dbReference type="EMBL" id="OV725081">
    <property type="protein sequence ID" value="CAH1403200.1"/>
    <property type="molecule type" value="Genomic_DNA"/>
</dbReference>
<accession>A0A9P0HIK4</accession>
<evidence type="ECO:0000256" key="2">
    <source>
        <dbReference type="SAM" id="MobiDB-lite"/>
    </source>
</evidence>
<sequence length="354" mass="40775">MDDTMMTLPPSDRGRWNREVGEEIWRRKKAHDDIRKKDEMIKNSLQPVYWPFGLPGGGAPNAYTNRRQVLRCFDPAQPNTDCGIPNLPAIRRRVKYSDPELRFQNHPDVRRSVDIHWRYGFLPEIKASYRLELERQMAEKQQRRAEEWRRRLQQEVQKGMTTDFGRTGPGGHQWRHPAKVGMNFLHSLGWTGEKAFRRLEDQIDQKGKVPKQLMINDKAHESYSTPEEALTGGIELVPLMARRRSFKKSSHLPTCDVTNAAITHGKEAWQDTSGPVDYLRDLNAQVNMKRGQVKADKEEDVKTAQRHFETWNSLWGRPGHGAPRAGGAKGKGNLGRLLYQETGVLWPASGQRVR</sequence>
<feature type="coiled-coil region" evidence="1">
    <location>
        <begin position="131"/>
        <end position="158"/>
    </location>
</feature>
<proteinExistence type="predicted"/>
<organism evidence="3 4">
    <name type="scientific">Nezara viridula</name>
    <name type="common">Southern green stink bug</name>
    <name type="synonym">Cimex viridulus</name>
    <dbReference type="NCBI Taxonomy" id="85310"/>
    <lineage>
        <taxon>Eukaryota</taxon>
        <taxon>Metazoa</taxon>
        <taxon>Ecdysozoa</taxon>
        <taxon>Arthropoda</taxon>
        <taxon>Hexapoda</taxon>
        <taxon>Insecta</taxon>
        <taxon>Pterygota</taxon>
        <taxon>Neoptera</taxon>
        <taxon>Paraneoptera</taxon>
        <taxon>Hemiptera</taxon>
        <taxon>Heteroptera</taxon>
        <taxon>Panheteroptera</taxon>
        <taxon>Pentatomomorpha</taxon>
        <taxon>Pentatomoidea</taxon>
        <taxon>Pentatomidae</taxon>
        <taxon>Pentatominae</taxon>
        <taxon>Nezara</taxon>
    </lineage>
</organism>
<evidence type="ECO:0000256" key="1">
    <source>
        <dbReference type="SAM" id="Coils"/>
    </source>
</evidence>
<keyword evidence="1" id="KW-0175">Coiled coil</keyword>
<evidence type="ECO:0000313" key="3">
    <source>
        <dbReference type="EMBL" id="CAH1403200.1"/>
    </source>
</evidence>